<sequence>MNDIQSGRRTGAAEPDDVLTRRSSSPDATVAYGELPDQVADVRFPRDGAGTAAPLVVIVHGGFWRTRYDRAHTGPMADDLAARGFATASVEYRRVGQDGGGWPGTFDDVARAVDAVPALADRVVPGGIGDVVLLGHSAGGHLALWAASRTRLPLSAPWRLPAPPPLRGVVALAPVAALELASRQGLSDGAADALLGGTAGDLPERTALADPLALLPSSVPSVLVHGTADENVPVEQSRRYARAARAAGDDCTLTELTGTGHFPVIDPLSRAWPAVLGALKALLGR</sequence>
<dbReference type="SUPFAM" id="SSF53474">
    <property type="entry name" value="alpha/beta-Hydrolases"/>
    <property type="match status" value="1"/>
</dbReference>
<dbReference type="PANTHER" id="PTHR48081">
    <property type="entry name" value="AB HYDROLASE SUPERFAMILY PROTEIN C4A8.06C"/>
    <property type="match status" value="1"/>
</dbReference>
<dbReference type="RefSeq" id="WP_345349067.1">
    <property type="nucleotide sequence ID" value="NZ_BAABHJ010000002.1"/>
</dbReference>
<dbReference type="Proteomes" id="UP001500212">
    <property type="component" value="Unassembled WGS sequence"/>
</dbReference>
<feature type="region of interest" description="Disordered" evidence="2">
    <location>
        <begin position="1"/>
        <end position="30"/>
    </location>
</feature>
<dbReference type="GO" id="GO:0016787">
    <property type="term" value="F:hydrolase activity"/>
    <property type="evidence" value="ECO:0007669"/>
    <property type="project" value="UniProtKB-KW"/>
</dbReference>
<dbReference type="Gene3D" id="3.40.50.1820">
    <property type="entry name" value="alpha/beta hydrolase"/>
    <property type="match status" value="1"/>
</dbReference>
<keyword evidence="1 4" id="KW-0378">Hydrolase</keyword>
<dbReference type="InterPro" id="IPR049492">
    <property type="entry name" value="BD-FAE-like_dom"/>
</dbReference>
<name>A0ABP8TB66_9ACTN</name>
<dbReference type="Pfam" id="PF20434">
    <property type="entry name" value="BD-FAE"/>
    <property type="match status" value="1"/>
</dbReference>
<proteinExistence type="predicted"/>
<dbReference type="InterPro" id="IPR029058">
    <property type="entry name" value="AB_hydrolase_fold"/>
</dbReference>
<accession>A0ABP8TB66</accession>
<gene>
    <name evidence="4" type="ORF">GCM10023195_10490</name>
</gene>
<comment type="caution">
    <text evidence="4">The sequence shown here is derived from an EMBL/GenBank/DDBJ whole genome shotgun (WGS) entry which is preliminary data.</text>
</comment>
<evidence type="ECO:0000259" key="3">
    <source>
        <dbReference type="Pfam" id="PF20434"/>
    </source>
</evidence>
<evidence type="ECO:0000313" key="4">
    <source>
        <dbReference type="EMBL" id="GAA4603225.1"/>
    </source>
</evidence>
<evidence type="ECO:0000256" key="2">
    <source>
        <dbReference type="SAM" id="MobiDB-lite"/>
    </source>
</evidence>
<feature type="domain" description="BD-FAE-like" evidence="3">
    <location>
        <begin position="41"/>
        <end position="239"/>
    </location>
</feature>
<protein>
    <submittedName>
        <fullName evidence="4">Alpha/beta hydrolase</fullName>
    </submittedName>
</protein>
<dbReference type="InterPro" id="IPR050300">
    <property type="entry name" value="GDXG_lipolytic_enzyme"/>
</dbReference>
<organism evidence="4 5">
    <name type="scientific">Actinoallomurus liliacearum</name>
    <dbReference type="NCBI Taxonomy" id="1080073"/>
    <lineage>
        <taxon>Bacteria</taxon>
        <taxon>Bacillati</taxon>
        <taxon>Actinomycetota</taxon>
        <taxon>Actinomycetes</taxon>
        <taxon>Streptosporangiales</taxon>
        <taxon>Thermomonosporaceae</taxon>
        <taxon>Actinoallomurus</taxon>
    </lineage>
</organism>
<evidence type="ECO:0000313" key="5">
    <source>
        <dbReference type="Proteomes" id="UP001500212"/>
    </source>
</evidence>
<evidence type="ECO:0000256" key="1">
    <source>
        <dbReference type="ARBA" id="ARBA00022801"/>
    </source>
</evidence>
<dbReference type="EMBL" id="BAABHJ010000002">
    <property type="protein sequence ID" value="GAA4603225.1"/>
    <property type="molecule type" value="Genomic_DNA"/>
</dbReference>
<keyword evidence="5" id="KW-1185">Reference proteome</keyword>
<reference evidence="5" key="1">
    <citation type="journal article" date="2019" name="Int. J. Syst. Evol. Microbiol.">
        <title>The Global Catalogue of Microorganisms (GCM) 10K type strain sequencing project: providing services to taxonomists for standard genome sequencing and annotation.</title>
        <authorList>
            <consortium name="The Broad Institute Genomics Platform"/>
            <consortium name="The Broad Institute Genome Sequencing Center for Infectious Disease"/>
            <person name="Wu L."/>
            <person name="Ma J."/>
        </authorList>
    </citation>
    <scope>NUCLEOTIDE SEQUENCE [LARGE SCALE GENOMIC DNA]</scope>
    <source>
        <strain evidence="5">JCM 17938</strain>
    </source>
</reference>